<name>A0AAD5WGV5_PARTN</name>
<evidence type="ECO:0000313" key="3">
    <source>
        <dbReference type="Proteomes" id="UP001196413"/>
    </source>
</evidence>
<proteinExistence type="predicted"/>
<keyword evidence="3" id="KW-1185">Reference proteome</keyword>
<feature type="region of interest" description="Disordered" evidence="1">
    <location>
        <begin position="258"/>
        <end position="287"/>
    </location>
</feature>
<evidence type="ECO:0000313" key="2">
    <source>
        <dbReference type="EMBL" id="KAJ1369697.1"/>
    </source>
</evidence>
<feature type="compositionally biased region" description="Low complexity" evidence="1">
    <location>
        <begin position="34"/>
        <end position="48"/>
    </location>
</feature>
<feature type="compositionally biased region" description="Basic and acidic residues" evidence="1">
    <location>
        <begin position="322"/>
        <end position="332"/>
    </location>
</feature>
<organism evidence="2 3">
    <name type="scientific">Parelaphostrongylus tenuis</name>
    <name type="common">Meningeal worm</name>
    <dbReference type="NCBI Taxonomy" id="148309"/>
    <lineage>
        <taxon>Eukaryota</taxon>
        <taxon>Metazoa</taxon>
        <taxon>Ecdysozoa</taxon>
        <taxon>Nematoda</taxon>
        <taxon>Chromadorea</taxon>
        <taxon>Rhabditida</taxon>
        <taxon>Rhabditina</taxon>
        <taxon>Rhabditomorpha</taxon>
        <taxon>Strongyloidea</taxon>
        <taxon>Metastrongylidae</taxon>
        <taxon>Parelaphostrongylus</taxon>
    </lineage>
</organism>
<gene>
    <name evidence="2" type="ORF">KIN20_031226</name>
</gene>
<feature type="compositionally biased region" description="Polar residues" evidence="1">
    <location>
        <begin position="299"/>
        <end position="321"/>
    </location>
</feature>
<sequence>MSSEKQGWLSSVSRLFSGGQQYTGRLVGQKSGDTQHSSNSDSTSSHQNFTSVNGGYPLSAVAESSSKPSRNLRYLSPSALDDKSSLSCSTTRKRILTQDDRPSTAIDLLLTQVNPKRSKTDQFASSMLENLSPRLFTEHLDSRMSRTVSGLSSASDFLHSPVSNRSLIERIGSNRSNASSLSSKTRAILNHLERINTPAREARKLPVMRGPTLPPERWAPLNPASPGVPPLLKRNLNVPSRIQLLSVSMASQRKPYWRDITRNVKEKETSTCPKEDGGKSGSISVHPLFDMDSADSIRACSNKSSKSRQQNVGSDLTTRNGHSSEELTELTKKSVGNGHTNVFNADKLLDEEVESEIPVFAPPPRQLHQNFGTTWFLILTLQWYLS</sequence>
<reference evidence="2" key="1">
    <citation type="submission" date="2021-06" db="EMBL/GenBank/DDBJ databases">
        <title>Parelaphostrongylus tenuis whole genome reference sequence.</title>
        <authorList>
            <person name="Garwood T.J."/>
            <person name="Larsen P.A."/>
            <person name="Fountain-Jones N.M."/>
            <person name="Garbe J.R."/>
            <person name="Macchietto M.G."/>
            <person name="Kania S.A."/>
            <person name="Gerhold R.W."/>
            <person name="Richards J.E."/>
            <person name="Wolf T.M."/>
        </authorList>
    </citation>
    <scope>NUCLEOTIDE SEQUENCE</scope>
    <source>
        <strain evidence="2">MNPRO001-30</strain>
        <tissue evidence="2">Meninges</tissue>
    </source>
</reference>
<feature type="region of interest" description="Disordered" evidence="1">
    <location>
        <begin position="299"/>
        <end position="338"/>
    </location>
</feature>
<dbReference type="Proteomes" id="UP001196413">
    <property type="component" value="Unassembled WGS sequence"/>
</dbReference>
<accession>A0AAD5WGV5</accession>
<evidence type="ECO:0000256" key="1">
    <source>
        <dbReference type="SAM" id="MobiDB-lite"/>
    </source>
</evidence>
<feature type="region of interest" description="Disordered" evidence="1">
    <location>
        <begin position="23"/>
        <end position="87"/>
    </location>
</feature>
<dbReference type="AlphaFoldDB" id="A0AAD5WGV5"/>
<feature type="compositionally biased region" description="Basic and acidic residues" evidence="1">
    <location>
        <begin position="258"/>
        <end position="278"/>
    </location>
</feature>
<dbReference type="EMBL" id="JAHQIW010006655">
    <property type="protein sequence ID" value="KAJ1369697.1"/>
    <property type="molecule type" value="Genomic_DNA"/>
</dbReference>
<comment type="caution">
    <text evidence="2">The sequence shown here is derived from an EMBL/GenBank/DDBJ whole genome shotgun (WGS) entry which is preliminary data.</text>
</comment>
<protein>
    <submittedName>
        <fullName evidence="2">Uncharacterized protein</fullName>
    </submittedName>
</protein>